<name>A0AC55D439_ECHTE</name>
<protein>
    <submittedName>
        <fullName evidence="2">Interleukin-17 receptor E-like</fullName>
    </submittedName>
</protein>
<reference evidence="2" key="1">
    <citation type="submission" date="2025-08" db="UniProtKB">
        <authorList>
            <consortium name="RefSeq"/>
        </authorList>
    </citation>
    <scope>IDENTIFICATION</scope>
</reference>
<dbReference type="RefSeq" id="XP_045146491.1">
    <property type="nucleotide sequence ID" value="XM_045290556.1"/>
</dbReference>
<accession>A0AC55D439</accession>
<organism evidence="1 2">
    <name type="scientific">Echinops telfairi</name>
    <name type="common">Lesser hedgehog tenrec</name>
    <dbReference type="NCBI Taxonomy" id="9371"/>
    <lineage>
        <taxon>Eukaryota</taxon>
        <taxon>Metazoa</taxon>
        <taxon>Chordata</taxon>
        <taxon>Craniata</taxon>
        <taxon>Vertebrata</taxon>
        <taxon>Euteleostomi</taxon>
        <taxon>Mammalia</taxon>
        <taxon>Eutheria</taxon>
        <taxon>Afrotheria</taxon>
        <taxon>Tenrecidae</taxon>
        <taxon>Tenrecinae</taxon>
        <taxon>Echinops</taxon>
    </lineage>
</organism>
<evidence type="ECO:0000313" key="1">
    <source>
        <dbReference type="Proteomes" id="UP000694863"/>
    </source>
</evidence>
<keyword evidence="1" id="KW-1185">Reference proteome</keyword>
<dbReference type="Proteomes" id="UP000694863">
    <property type="component" value="Unplaced"/>
</dbReference>
<sequence length="532" mass="58949">MLVRRVVTLLCLAATVSQSLAIPRIQECGFSCSQDFVCRSRKKQNIRSSFCQVPPTPMSRSVLEALELSTGMKCDPHEGCSLHLRVLASVTLREGLQGLEVCTSSLDTQKMQCQGVRVSRASRQLHSGQQLQVQFGCFQVSVAQHLHVTLRTTPYFCGVQLDQQYHVEDCRDEDLGENMPECMAGKLTYQVHRGQKAILVEVPNALGGADYYVRLCLRWLTCKDVGPTVRVPRNAVSRKVSLPYRQALPCLCLEGWFATPDAVRIQMCPFKDDPAGIQALWDTIQYHPGSQVLSWAPTCPVSGRVSLCWLSDPGATCSELSDSSRPAHGKVRYPLVDTQPQLCLQFSTLRGFWVRCPFAQRRFPAWKMTVQPAPSQGFLRATFFSPSPARFQVRLCSWWEPPLAPCGLALDATPLPAASGEPSAQPAAAFLDLPWDEACAPGICVQGWRSDVRFSVPQQLCHVQCSEAVTRETTAEFPSLIRNKLHQPPGALRQPVDTASIIAPEPWAWPPARHLSEVLPGHRACGDHPFHS</sequence>
<gene>
    <name evidence="2" type="primary">IL17REL</name>
</gene>
<proteinExistence type="predicted"/>
<evidence type="ECO:0000313" key="2">
    <source>
        <dbReference type="RefSeq" id="XP_045146491.1"/>
    </source>
</evidence>